<feature type="domain" description="YhaN AAA" evidence="1">
    <location>
        <begin position="1"/>
        <end position="60"/>
    </location>
</feature>
<feature type="non-terminal residue" evidence="2">
    <location>
        <position position="91"/>
    </location>
</feature>
<reference evidence="2 3" key="1">
    <citation type="submission" date="2023-03" db="EMBL/GenBank/DDBJ databases">
        <title>Bacillus Genome Sequencing.</title>
        <authorList>
            <person name="Dunlap C."/>
        </authorList>
    </citation>
    <scope>NUCLEOTIDE SEQUENCE [LARGE SCALE GENOMIC DNA]</scope>
    <source>
        <strain evidence="2 3">NRS-52</strain>
    </source>
</reference>
<keyword evidence="3" id="KW-1185">Reference proteome</keyword>
<accession>A0ABU6PXR0</accession>
<dbReference type="PANTHER" id="PTHR41259">
    <property type="entry name" value="DOUBLE-STRAND BREAK REPAIR RAD50 ATPASE, PUTATIVE-RELATED"/>
    <property type="match status" value="1"/>
</dbReference>
<sequence length="91" mass="9901">MKIKRLQIHGFGKMKDQDIRFSSPVTVLAGPNEAGKSTVLQFVRSMLYGIPSRAYPAERYEPPGGGRHGGVLTAESDDGSIWTISRHASAD</sequence>
<organism evidence="2 3">
    <name type="scientific">Paenibacillus chibensis</name>
    <dbReference type="NCBI Taxonomy" id="59846"/>
    <lineage>
        <taxon>Bacteria</taxon>
        <taxon>Bacillati</taxon>
        <taxon>Bacillota</taxon>
        <taxon>Bacilli</taxon>
        <taxon>Bacillales</taxon>
        <taxon>Paenibacillaceae</taxon>
        <taxon>Paenibacillus</taxon>
    </lineage>
</organism>
<proteinExistence type="predicted"/>
<evidence type="ECO:0000259" key="1">
    <source>
        <dbReference type="Pfam" id="PF13514"/>
    </source>
</evidence>
<dbReference type="Pfam" id="PF13514">
    <property type="entry name" value="AAA_27"/>
    <property type="match status" value="1"/>
</dbReference>
<protein>
    <submittedName>
        <fullName evidence="2">AAA family ATPase</fullName>
    </submittedName>
</protein>
<gene>
    <name evidence="2" type="ORF">P9847_20350</name>
</gene>
<comment type="caution">
    <text evidence="2">The sequence shown here is derived from an EMBL/GenBank/DDBJ whole genome shotgun (WGS) entry which is preliminary data.</text>
</comment>
<dbReference type="RefSeq" id="WP_328280758.1">
    <property type="nucleotide sequence ID" value="NZ_JARTLD010000054.1"/>
</dbReference>
<dbReference type="SUPFAM" id="SSF52540">
    <property type="entry name" value="P-loop containing nucleoside triphosphate hydrolases"/>
    <property type="match status" value="1"/>
</dbReference>
<evidence type="ECO:0000313" key="3">
    <source>
        <dbReference type="Proteomes" id="UP001343257"/>
    </source>
</evidence>
<dbReference type="Gene3D" id="3.40.50.300">
    <property type="entry name" value="P-loop containing nucleotide triphosphate hydrolases"/>
    <property type="match status" value="1"/>
</dbReference>
<evidence type="ECO:0000313" key="2">
    <source>
        <dbReference type="EMBL" id="MED5019651.1"/>
    </source>
</evidence>
<dbReference type="InterPro" id="IPR038734">
    <property type="entry name" value="YhaN_AAA"/>
</dbReference>
<name>A0ABU6PXR0_9BACL</name>
<dbReference type="PANTHER" id="PTHR41259:SF1">
    <property type="entry name" value="DOUBLE-STRAND BREAK REPAIR RAD50 ATPASE, PUTATIVE-RELATED"/>
    <property type="match status" value="1"/>
</dbReference>
<dbReference type="InterPro" id="IPR027417">
    <property type="entry name" value="P-loop_NTPase"/>
</dbReference>
<dbReference type="EMBL" id="JARTLD010000054">
    <property type="protein sequence ID" value="MED5019651.1"/>
    <property type="molecule type" value="Genomic_DNA"/>
</dbReference>
<dbReference type="Proteomes" id="UP001343257">
    <property type="component" value="Unassembled WGS sequence"/>
</dbReference>